<dbReference type="Proteomes" id="UP000244867">
    <property type="component" value="Unassembled WGS sequence"/>
</dbReference>
<protein>
    <submittedName>
        <fullName evidence="2">Uncharacterized protein</fullName>
    </submittedName>
</protein>
<dbReference type="RefSeq" id="WP_108345073.1">
    <property type="nucleotide sequence ID" value="NZ_PYXZ01000006.1"/>
</dbReference>
<keyword evidence="1" id="KW-0732">Signal</keyword>
<sequence>MRLIASLAVAVVAALLPVVPAHADPAPPGASVASRDRTLDLRDAWLERADAWSARGSGPVAARPSDPADGSGEFFWDPAAPREQLCGPSACIHYVTTTSDAPPLTSSTGSGSDWVRRNLEVTEQSLATMARLGYPAIPSDGGRGESAQFDVYLADISRAGLYGYCVPEAPVPGAPGHASSYCVFDNDFTGFPMPADESLRVTAAHELFHAVQFGLDVAEDRWFMESTATWMEEQVADTVDDNRQYLSAGQLGRRQTSLDEAGTGLGIYGNWIFFQFLAQRYGVDAVRQVWDLADAGPGRRDDFSVQAIRRFVEGRHDSFPDVYARFVLANLSPQRGYDEGSSYRVEPFDETVRLGRGRSTWRDRRIGVPHLTSRAFAFRPHAAQHSRLRIAVDAARATGAAAAVRVHLRSGRIATLPIRLKRGTGSRVVRFAGSHVRRVVLVVANASTRYECGERTHFACQGIPRDDHQRFDVTASLVRARR</sequence>
<comment type="caution">
    <text evidence="2">The sequence shown here is derived from an EMBL/GenBank/DDBJ whole genome shotgun (WGS) entry which is preliminary data.</text>
</comment>
<organism evidence="2 3">
    <name type="scientific">Nocardioides currus</name>
    <dbReference type="NCBI Taxonomy" id="2133958"/>
    <lineage>
        <taxon>Bacteria</taxon>
        <taxon>Bacillati</taxon>
        <taxon>Actinomycetota</taxon>
        <taxon>Actinomycetes</taxon>
        <taxon>Propionibacteriales</taxon>
        <taxon>Nocardioidaceae</taxon>
        <taxon>Nocardioides</taxon>
    </lineage>
</organism>
<accession>A0A2R7YVC9</accession>
<proteinExistence type="predicted"/>
<dbReference type="EMBL" id="PYXZ01000006">
    <property type="protein sequence ID" value="PUA80264.1"/>
    <property type="molecule type" value="Genomic_DNA"/>
</dbReference>
<dbReference type="NCBIfam" id="NF045524">
    <property type="entry name" value="MXAN_6640_HExxH"/>
    <property type="match status" value="1"/>
</dbReference>
<dbReference type="InterPro" id="IPR045690">
    <property type="entry name" value="DUF6055"/>
</dbReference>
<dbReference type="Pfam" id="PF19527">
    <property type="entry name" value="DUF6055"/>
    <property type="match status" value="1"/>
</dbReference>
<evidence type="ECO:0000313" key="2">
    <source>
        <dbReference type="EMBL" id="PUA80264.1"/>
    </source>
</evidence>
<feature type="chain" id="PRO_5015347777" evidence="1">
    <location>
        <begin position="24"/>
        <end position="482"/>
    </location>
</feature>
<feature type="signal peptide" evidence="1">
    <location>
        <begin position="1"/>
        <end position="23"/>
    </location>
</feature>
<reference evidence="2 3" key="1">
    <citation type="submission" date="2018-03" db="EMBL/GenBank/DDBJ databases">
        <authorList>
            <person name="Keele B.F."/>
        </authorList>
    </citation>
    <scope>NUCLEOTIDE SEQUENCE [LARGE SCALE GENOMIC DNA]</scope>
    <source>
        <strain evidence="2 3">IB-3</strain>
    </source>
</reference>
<dbReference type="OrthoDB" id="2079373at2"/>
<evidence type="ECO:0000313" key="3">
    <source>
        <dbReference type="Proteomes" id="UP000244867"/>
    </source>
</evidence>
<name>A0A2R7YVC9_9ACTN</name>
<evidence type="ECO:0000256" key="1">
    <source>
        <dbReference type="SAM" id="SignalP"/>
    </source>
</evidence>
<gene>
    <name evidence="2" type="ORF">C7S10_14055</name>
</gene>
<keyword evidence="3" id="KW-1185">Reference proteome</keyword>
<dbReference type="AlphaFoldDB" id="A0A2R7YVC9"/>